<dbReference type="AlphaFoldDB" id="A0A0F8XS65"/>
<sequence length="51" mass="5808">MNIYEAVEAIMAIETTQFYPTTGHYKQAIADILQKLLDTNGVAEEYLEVEK</sequence>
<proteinExistence type="predicted"/>
<protein>
    <submittedName>
        <fullName evidence="1">Uncharacterized protein</fullName>
    </submittedName>
</protein>
<gene>
    <name evidence="1" type="ORF">LCGC14_2988160</name>
</gene>
<name>A0A0F8XS65_9ZZZZ</name>
<accession>A0A0F8XS65</accession>
<evidence type="ECO:0000313" key="1">
    <source>
        <dbReference type="EMBL" id="KKK64045.1"/>
    </source>
</evidence>
<dbReference type="EMBL" id="LAZR01061208">
    <property type="protein sequence ID" value="KKK64045.1"/>
    <property type="molecule type" value="Genomic_DNA"/>
</dbReference>
<organism evidence="1">
    <name type="scientific">marine sediment metagenome</name>
    <dbReference type="NCBI Taxonomy" id="412755"/>
    <lineage>
        <taxon>unclassified sequences</taxon>
        <taxon>metagenomes</taxon>
        <taxon>ecological metagenomes</taxon>
    </lineage>
</organism>
<reference evidence="1" key="1">
    <citation type="journal article" date="2015" name="Nature">
        <title>Complex archaea that bridge the gap between prokaryotes and eukaryotes.</title>
        <authorList>
            <person name="Spang A."/>
            <person name="Saw J.H."/>
            <person name="Jorgensen S.L."/>
            <person name="Zaremba-Niedzwiedzka K."/>
            <person name="Martijn J."/>
            <person name="Lind A.E."/>
            <person name="van Eijk R."/>
            <person name="Schleper C."/>
            <person name="Guy L."/>
            <person name="Ettema T.J."/>
        </authorList>
    </citation>
    <scope>NUCLEOTIDE SEQUENCE</scope>
</reference>
<comment type="caution">
    <text evidence="1">The sequence shown here is derived from an EMBL/GenBank/DDBJ whole genome shotgun (WGS) entry which is preliminary data.</text>
</comment>